<dbReference type="Proteomes" id="UP000248168">
    <property type="component" value="Unassembled WGS sequence"/>
</dbReference>
<dbReference type="InParanoid" id="A0A330LB26"/>
<dbReference type="AlphaFoldDB" id="A0A330LB26"/>
<evidence type="ECO:0000256" key="1">
    <source>
        <dbReference type="SAM" id="Phobius"/>
    </source>
</evidence>
<protein>
    <recommendedName>
        <fullName evidence="4">EamA domain-containing protein</fullName>
    </recommendedName>
</protein>
<proteinExistence type="predicted"/>
<organism evidence="2 3">
    <name type="scientific">Nitrospira lenta</name>
    <dbReference type="NCBI Taxonomy" id="1436998"/>
    <lineage>
        <taxon>Bacteria</taxon>
        <taxon>Pseudomonadati</taxon>
        <taxon>Nitrospirota</taxon>
        <taxon>Nitrospiria</taxon>
        <taxon>Nitrospirales</taxon>
        <taxon>Nitrospiraceae</taxon>
        <taxon>Nitrospira</taxon>
    </lineage>
</organism>
<keyword evidence="1" id="KW-0812">Transmembrane</keyword>
<keyword evidence="1" id="KW-0472">Membrane</keyword>
<feature type="transmembrane region" description="Helical" evidence="1">
    <location>
        <begin position="46"/>
        <end position="65"/>
    </location>
</feature>
<dbReference type="SUPFAM" id="SSF103481">
    <property type="entry name" value="Multidrug resistance efflux transporter EmrE"/>
    <property type="match status" value="1"/>
</dbReference>
<evidence type="ECO:0008006" key="4">
    <source>
        <dbReference type="Google" id="ProtNLM"/>
    </source>
</evidence>
<reference evidence="3" key="1">
    <citation type="submission" date="2018-04" db="EMBL/GenBank/DDBJ databases">
        <authorList>
            <person name="Lucker S."/>
            <person name="Sakoula D."/>
        </authorList>
    </citation>
    <scope>NUCLEOTIDE SEQUENCE [LARGE SCALE GENOMIC DNA]</scope>
</reference>
<sequence length="105" mass="11195">MALLTGQSLPRPTILIATLLLGLVSYGVSLVLDMRALRLLGAAREAGFFSIAPFVGAIAAVPILGEQWEINMLMHEPPALRRDAKATRAGLASCTHRVRSDRGSS</sequence>
<accession>A0A330LB26</accession>
<dbReference type="InterPro" id="IPR037185">
    <property type="entry name" value="EmrE-like"/>
</dbReference>
<evidence type="ECO:0000313" key="2">
    <source>
        <dbReference type="EMBL" id="SPP66294.1"/>
    </source>
</evidence>
<feature type="transmembrane region" description="Helical" evidence="1">
    <location>
        <begin position="12"/>
        <end position="34"/>
    </location>
</feature>
<name>A0A330LB26_9BACT</name>
<keyword evidence="3" id="KW-1185">Reference proteome</keyword>
<gene>
    <name evidence="2" type="ORF">NITLEN_60097</name>
</gene>
<keyword evidence="1" id="KW-1133">Transmembrane helix</keyword>
<evidence type="ECO:0000313" key="3">
    <source>
        <dbReference type="Proteomes" id="UP000248168"/>
    </source>
</evidence>
<dbReference type="EMBL" id="OUNR01000019">
    <property type="protein sequence ID" value="SPP66294.1"/>
    <property type="molecule type" value="Genomic_DNA"/>
</dbReference>